<dbReference type="GO" id="GO:0008982">
    <property type="term" value="F:protein-N(PI)-phosphohistidine-sugar phosphotransferase activity"/>
    <property type="evidence" value="ECO:0007669"/>
    <property type="project" value="InterPro"/>
</dbReference>
<dbReference type="AlphaFoldDB" id="A0A1V1I007"/>
<dbReference type="Pfam" id="PF08279">
    <property type="entry name" value="HTH_11"/>
    <property type="match status" value="1"/>
</dbReference>
<protein>
    <submittedName>
        <fullName evidence="8">Transcription antiterminator, PTS operon regulator</fullName>
        <ecNumber evidence="8">2.7.1.-</ecNumber>
    </submittedName>
</protein>
<evidence type="ECO:0000313" key="8">
    <source>
        <dbReference type="EMBL" id="CED93556.1"/>
    </source>
</evidence>
<evidence type="ECO:0000256" key="3">
    <source>
        <dbReference type="ARBA" id="ARBA00023015"/>
    </source>
</evidence>
<dbReference type="RefSeq" id="WP_180703262.1">
    <property type="nucleotide sequence ID" value="NZ_LN555523.1"/>
</dbReference>
<dbReference type="Pfam" id="PF00874">
    <property type="entry name" value="PRD"/>
    <property type="match status" value="1"/>
</dbReference>
<sequence>MNKKQEELLTILIAEDDYINVEDITNRLKCSERTIRNYTKYINNWLNTFSNIYITRKSNLGIKLIDEKKEKNILNQKLRMEIKRVNSNIHTQIEILNLLLISNKTKVTISDICNVLYINKNIAREEINKLANNLKEYNLDLTIKKNSGIVISGDEKNIRIMLVDHICKYIEKFRLNMEDLDIFHIVDIVVSKNIMNMIEEKLNFRFTDTSFRQLMVFFIINIIRIRQGNLLPLSEEYNYDKDNNIIEIIEEIDCKLNTNLAISLNKSEKIFLVSLIYSMNKEGIDKDRLYIDKETEYYTKNIIYLVSKESGINFYEDVLLYDQLAFHINTTLNQLKNNVNIKNPILEEIKGKYYFLFNIVLDVIKNNKYKNITEDEVGYITLYFQVSLERRSRKREDIKRISIVCPHSFGVSTLLKVKIEKRFPNLTIVETIREEDLNNNKFNENIDFLVALRDYINIDIPTFITTPLFTKEDENKLTDFISNIKVKETSYNVLNKLMISDYFIQEIDFDDIFEAIKYLATSLHKKHYVKQEYIQSIIDREKICPTCIGNGILLPHGDIKFVKQSIFCFARLKKPIQLENGQVISIIIMLPYKNDDREEFRELFKEIDLLIDDNEMIKQLNGCNIKDIKHILI</sequence>
<feature type="domain" description="PTS EIIA type-2" evidence="6">
    <location>
        <begin position="496"/>
        <end position="633"/>
    </location>
</feature>
<dbReference type="InterPro" id="IPR050661">
    <property type="entry name" value="BglG_antiterminators"/>
</dbReference>
<keyword evidence="1 8" id="KW-0808">Transferase</keyword>
<evidence type="ECO:0000313" key="9">
    <source>
        <dbReference type="Proteomes" id="UP000245622"/>
    </source>
</evidence>
<dbReference type="InterPro" id="IPR011608">
    <property type="entry name" value="PRD"/>
</dbReference>
<dbReference type="PANTHER" id="PTHR30185">
    <property type="entry name" value="CRYPTIC BETA-GLUCOSIDE BGL OPERON ANTITERMINATOR"/>
    <property type="match status" value="1"/>
</dbReference>
<evidence type="ECO:0000256" key="1">
    <source>
        <dbReference type="ARBA" id="ARBA00022679"/>
    </source>
</evidence>
<dbReference type="GO" id="GO:0009401">
    <property type="term" value="P:phosphoenolpyruvate-dependent sugar phosphotransferase system"/>
    <property type="evidence" value="ECO:0007669"/>
    <property type="project" value="InterPro"/>
</dbReference>
<dbReference type="InterPro" id="IPR013196">
    <property type="entry name" value="HTH_11"/>
</dbReference>
<keyword evidence="2" id="KW-0677">Repeat</keyword>
<dbReference type="InterPro" id="IPR036634">
    <property type="entry name" value="PRD_sf"/>
</dbReference>
<dbReference type="PROSITE" id="PS51094">
    <property type="entry name" value="PTS_EIIA_TYPE_2"/>
    <property type="match status" value="1"/>
</dbReference>
<dbReference type="EMBL" id="LN555523">
    <property type="protein sequence ID" value="CED93556.1"/>
    <property type="molecule type" value="Genomic_DNA"/>
</dbReference>
<dbReference type="SUPFAM" id="SSF63520">
    <property type="entry name" value="PTS-regulatory domain, PRD"/>
    <property type="match status" value="2"/>
</dbReference>
<dbReference type="InterPro" id="IPR016152">
    <property type="entry name" value="PTrfase/Anion_transptr"/>
</dbReference>
<feature type="domain" description="PRD" evidence="7">
    <location>
        <begin position="182"/>
        <end position="286"/>
    </location>
</feature>
<dbReference type="KEGG" id="ril:CRIB_804"/>
<keyword evidence="5" id="KW-0804">Transcription</keyword>
<dbReference type="Gene3D" id="1.10.10.10">
    <property type="entry name" value="Winged helix-like DNA-binding domain superfamily/Winged helix DNA-binding domain"/>
    <property type="match status" value="1"/>
</dbReference>
<dbReference type="InterPro" id="IPR002178">
    <property type="entry name" value="PTS_EIIA_type-2_dom"/>
</dbReference>
<dbReference type="Proteomes" id="UP000245622">
    <property type="component" value="Chromosome 1"/>
</dbReference>
<dbReference type="CDD" id="cd05568">
    <property type="entry name" value="PTS_IIB_bgl_like"/>
    <property type="match status" value="1"/>
</dbReference>
<dbReference type="SUPFAM" id="SSF52794">
    <property type="entry name" value="PTS system IIB component-like"/>
    <property type="match status" value="1"/>
</dbReference>
<reference evidence="8 9" key="1">
    <citation type="submission" date="2014-04" db="EMBL/GenBank/DDBJ databases">
        <authorList>
            <person name="Hornung B.V."/>
        </authorList>
    </citation>
    <scope>NUCLEOTIDE SEQUENCE [LARGE SCALE GENOMIC DNA]</scope>
    <source>
        <strain evidence="8 9">CRIB</strain>
    </source>
</reference>
<dbReference type="Pfam" id="PF05043">
    <property type="entry name" value="Mga"/>
    <property type="match status" value="1"/>
</dbReference>
<name>A0A1V1I007_9FIRM</name>
<feature type="domain" description="PRD" evidence="7">
    <location>
        <begin position="290"/>
        <end position="394"/>
    </location>
</feature>
<dbReference type="GeneID" id="82204986"/>
<evidence type="ECO:0000259" key="6">
    <source>
        <dbReference type="PROSITE" id="PS51094"/>
    </source>
</evidence>
<dbReference type="PANTHER" id="PTHR30185:SF18">
    <property type="entry name" value="TRANSCRIPTIONAL REGULATOR MTLR"/>
    <property type="match status" value="1"/>
</dbReference>
<accession>A0A1V1I007</accession>
<dbReference type="Pfam" id="PF00359">
    <property type="entry name" value="PTS_EIIA_2"/>
    <property type="match status" value="1"/>
</dbReference>
<dbReference type="InterPro" id="IPR036095">
    <property type="entry name" value="PTS_EIIB-like_sf"/>
</dbReference>
<evidence type="ECO:0000256" key="4">
    <source>
        <dbReference type="ARBA" id="ARBA00023159"/>
    </source>
</evidence>
<keyword evidence="9" id="KW-1185">Reference proteome</keyword>
<evidence type="ECO:0000256" key="5">
    <source>
        <dbReference type="ARBA" id="ARBA00023163"/>
    </source>
</evidence>
<dbReference type="EC" id="2.7.1.-" evidence="8"/>
<organism evidence="8 9">
    <name type="scientific">Romboutsia ilealis</name>
    <dbReference type="NCBI Taxonomy" id="1115758"/>
    <lineage>
        <taxon>Bacteria</taxon>
        <taxon>Bacillati</taxon>
        <taxon>Bacillota</taxon>
        <taxon>Clostridia</taxon>
        <taxon>Peptostreptococcales</taxon>
        <taxon>Peptostreptococcaceae</taxon>
        <taxon>Romboutsia</taxon>
    </lineage>
</organism>
<proteinExistence type="predicted"/>
<dbReference type="SUPFAM" id="SSF55804">
    <property type="entry name" value="Phoshotransferase/anion transport protein"/>
    <property type="match status" value="1"/>
</dbReference>
<evidence type="ECO:0000259" key="7">
    <source>
        <dbReference type="PROSITE" id="PS51372"/>
    </source>
</evidence>
<dbReference type="PROSITE" id="PS51372">
    <property type="entry name" value="PRD_2"/>
    <property type="match status" value="2"/>
</dbReference>
<keyword evidence="4" id="KW-0010">Activator</keyword>
<keyword evidence="3" id="KW-0805">Transcription regulation</keyword>
<dbReference type="GO" id="GO:0006355">
    <property type="term" value="P:regulation of DNA-templated transcription"/>
    <property type="evidence" value="ECO:0007669"/>
    <property type="project" value="InterPro"/>
</dbReference>
<dbReference type="CDD" id="cd00211">
    <property type="entry name" value="PTS_IIA_fru"/>
    <property type="match status" value="1"/>
</dbReference>
<dbReference type="InterPro" id="IPR007737">
    <property type="entry name" value="Mga_HTH"/>
</dbReference>
<dbReference type="Gene3D" id="3.40.50.2300">
    <property type="match status" value="1"/>
</dbReference>
<evidence type="ECO:0000256" key="2">
    <source>
        <dbReference type="ARBA" id="ARBA00022737"/>
    </source>
</evidence>
<dbReference type="Gene3D" id="1.10.1790.10">
    <property type="entry name" value="PRD domain"/>
    <property type="match status" value="2"/>
</dbReference>
<gene>
    <name evidence="8" type="ORF">CRIB_804</name>
</gene>
<dbReference type="Gene3D" id="3.40.930.10">
    <property type="entry name" value="Mannitol-specific EII, Chain A"/>
    <property type="match status" value="1"/>
</dbReference>
<dbReference type="InterPro" id="IPR036388">
    <property type="entry name" value="WH-like_DNA-bd_sf"/>
</dbReference>